<keyword evidence="2" id="KW-1185">Reference proteome</keyword>
<accession>A0A4E0QYD0</accession>
<comment type="caution">
    <text evidence="1">The sequence shown here is derived from an EMBL/GenBank/DDBJ whole genome shotgun (WGS) entry which is preliminary data.</text>
</comment>
<protein>
    <submittedName>
        <fullName evidence="1">Uncharacterized protein</fullName>
    </submittedName>
</protein>
<dbReference type="AlphaFoldDB" id="A0A4E0QYD0"/>
<evidence type="ECO:0000313" key="1">
    <source>
        <dbReference type="EMBL" id="THD18356.1"/>
    </source>
</evidence>
<reference evidence="1" key="1">
    <citation type="submission" date="2019-03" db="EMBL/GenBank/DDBJ databases">
        <title>Improved annotation for the trematode Fasciola hepatica.</title>
        <authorList>
            <person name="Choi Y.-J."/>
            <person name="Martin J."/>
            <person name="Mitreva M."/>
        </authorList>
    </citation>
    <scope>NUCLEOTIDE SEQUENCE [LARGE SCALE GENOMIC DNA]</scope>
</reference>
<gene>
    <name evidence="1" type="ORF">D915_007385</name>
</gene>
<name>A0A4E0QYD0_FASHE</name>
<evidence type="ECO:0000313" key="2">
    <source>
        <dbReference type="Proteomes" id="UP000230066"/>
    </source>
</evidence>
<organism evidence="1 2">
    <name type="scientific">Fasciola hepatica</name>
    <name type="common">Liver fluke</name>
    <dbReference type="NCBI Taxonomy" id="6192"/>
    <lineage>
        <taxon>Eukaryota</taxon>
        <taxon>Metazoa</taxon>
        <taxon>Spiralia</taxon>
        <taxon>Lophotrochozoa</taxon>
        <taxon>Platyhelminthes</taxon>
        <taxon>Trematoda</taxon>
        <taxon>Digenea</taxon>
        <taxon>Plagiorchiida</taxon>
        <taxon>Echinostomata</taxon>
        <taxon>Echinostomatoidea</taxon>
        <taxon>Fasciolidae</taxon>
        <taxon>Fasciola</taxon>
    </lineage>
</organism>
<dbReference type="EMBL" id="JXXN02014891">
    <property type="protein sequence ID" value="THD18356.1"/>
    <property type="molecule type" value="Genomic_DNA"/>
</dbReference>
<sequence length="125" mass="14045">MTPQIDSHIALQSHSGFRSRSFDTDHFFSKSSRSFSLSVWSHPPCASLPLSLSHYSCLSLSQVCSLPIWLSFSLIWTTQINAQPDCMNPLTHIILIDHIRTSSFSSCCPLSVSLLFIQMDILNSR</sequence>
<dbReference type="Proteomes" id="UP000230066">
    <property type="component" value="Unassembled WGS sequence"/>
</dbReference>
<proteinExistence type="predicted"/>